<feature type="compositionally biased region" description="Basic residues" evidence="1">
    <location>
        <begin position="15"/>
        <end position="31"/>
    </location>
</feature>
<reference evidence="2 3" key="1">
    <citation type="journal article" date="2021" name="BMC Biol.">
        <title>Horizontally acquired antibacterial genes associated with adaptive radiation of ladybird beetles.</title>
        <authorList>
            <person name="Li H.S."/>
            <person name="Tang X.F."/>
            <person name="Huang Y.H."/>
            <person name="Xu Z.Y."/>
            <person name="Chen M.L."/>
            <person name="Du X.Y."/>
            <person name="Qiu B.Y."/>
            <person name="Chen P.T."/>
            <person name="Zhang W."/>
            <person name="Slipinski A."/>
            <person name="Escalona H.E."/>
            <person name="Waterhouse R.M."/>
            <person name="Zwick A."/>
            <person name="Pang H."/>
        </authorList>
    </citation>
    <scope>NUCLEOTIDE SEQUENCE [LARGE SCALE GENOMIC DNA]</scope>
    <source>
        <strain evidence="2">SYSU2018</strain>
    </source>
</reference>
<evidence type="ECO:0000313" key="3">
    <source>
        <dbReference type="Proteomes" id="UP001516400"/>
    </source>
</evidence>
<dbReference type="EMBL" id="JABFTP020000062">
    <property type="protein sequence ID" value="KAL3272395.1"/>
    <property type="molecule type" value="Genomic_DNA"/>
</dbReference>
<protein>
    <submittedName>
        <fullName evidence="2">Uncharacterized protein</fullName>
    </submittedName>
</protein>
<proteinExistence type="predicted"/>
<dbReference type="Proteomes" id="UP001516400">
    <property type="component" value="Unassembled WGS sequence"/>
</dbReference>
<feature type="region of interest" description="Disordered" evidence="1">
    <location>
        <begin position="1"/>
        <end position="33"/>
    </location>
</feature>
<gene>
    <name evidence="2" type="ORF">HHI36_013872</name>
</gene>
<evidence type="ECO:0000313" key="2">
    <source>
        <dbReference type="EMBL" id="KAL3272395.1"/>
    </source>
</evidence>
<organism evidence="2 3">
    <name type="scientific">Cryptolaemus montrouzieri</name>
    <dbReference type="NCBI Taxonomy" id="559131"/>
    <lineage>
        <taxon>Eukaryota</taxon>
        <taxon>Metazoa</taxon>
        <taxon>Ecdysozoa</taxon>
        <taxon>Arthropoda</taxon>
        <taxon>Hexapoda</taxon>
        <taxon>Insecta</taxon>
        <taxon>Pterygota</taxon>
        <taxon>Neoptera</taxon>
        <taxon>Endopterygota</taxon>
        <taxon>Coleoptera</taxon>
        <taxon>Polyphaga</taxon>
        <taxon>Cucujiformia</taxon>
        <taxon>Coccinelloidea</taxon>
        <taxon>Coccinellidae</taxon>
        <taxon>Scymninae</taxon>
        <taxon>Scymnini</taxon>
        <taxon>Cryptolaemus</taxon>
    </lineage>
</organism>
<accession>A0ABD2N164</accession>
<evidence type="ECO:0000256" key="1">
    <source>
        <dbReference type="SAM" id="MobiDB-lite"/>
    </source>
</evidence>
<name>A0ABD2N164_9CUCU</name>
<comment type="caution">
    <text evidence="2">The sequence shown here is derived from an EMBL/GenBank/DDBJ whole genome shotgun (WGS) entry which is preliminary data.</text>
</comment>
<keyword evidence="3" id="KW-1185">Reference proteome</keyword>
<sequence length="154" mass="17941">MYAAAGGASLASRQARQRQRQNKQKTQRLHQAKAQNVPEFKNIAAKHFHNYTDSPEPLSYPELIGAPLSLQVKTKDDIVIRHHTITLVERELEKVLRSLFRYKIRIIKLLVYPLLQQPLFNNILYILLRVSKANFHKFSYHLRQKESQNADVAL</sequence>
<dbReference type="AlphaFoldDB" id="A0ABD2N164"/>